<dbReference type="CDD" id="cd00037">
    <property type="entry name" value="CLECT"/>
    <property type="match status" value="1"/>
</dbReference>
<dbReference type="Pfam" id="PF00059">
    <property type="entry name" value="Lectin_C"/>
    <property type="match status" value="1"/>
</dbReference>
<dbReference type="PROSITE" id="PS50948">
    <property type="entry name" value="PAN"/>
    <property type="match status" value="2"/>
</dbReference>
<evidence type="ECO:0000256" key="2">
    <source>
        <dbReference type="SAM" id="MobiDB-lite"/>
    </source>
</evidence>
<dbReference type="PROSITE" id="PS50041">
    <property type="entry name" value="C_TYPE_LECTIN_2"/>
    <property type="match status" value="1"/>
</dbReference>
<dbReference type="Gene3D" id="3.50.4.10">
    <property type="entry name" value="Hepatocyte Growth Factor"/>
    <property type="match status" value="2"/>
</dbReference>
<dbReference type="InterPro" id="IPR016186">
    <property type="entry name" value="C-type_lectin-like/link_sf"/>
</dbReference>
<evidence type="ECO:0000313" key="7">
    <source>
        <dbReference type="Proteomes" id="UP000507470"/>
    </source>
</evidence>
<reference evidence="6 7" key="1">
    <citation type="submission" date="2020-06" db="EMBL/GenBank/DDBJ databases">
        <authorList>
            <person name="Li R."/>
            <person name="Bekaert M."/>
        </authorList>
    </citation>
    <scope>NUCLEOTIDE SEQUENCE [LARGE SCALE GENOMIC DNA]</scope>
    <source>
        <strain evidence="7">wild</strain>
    </source>
</reference>
<feature type="compositionally biased region" description="Basic and acidic residues" evidence="2">
    <location>
        <begin position="498"/>
        <end position="507"/>
    </location>
</feature>
<dbReference type="SMART" id="SM00473">
    <property type="entry name" value="PAN_AP"/>
    <property type="match status" value="2"/>
</dbReference>
<feature type="compositionally biased region" description="Polar residues" evidence="2">
    <location>
        <begin position="486"/>
        <end position="497"/>
    </location>
</feature>
<evidence type="ECO:0008006" key="8">
    <source>
        <dbReference type="Google" id="ProtNLM"/>
    </source>
</evidence>
<name>A0A6J8EST3_MYTCO</name>
<dbReference type="Pfam" id="PF00024">
    <property type="entry name" value="PAN_1"/>
    <property type="match status" value="2"/>
</dbReference>
<dbReference type="PANTHER" id="PTHR22803">
    <property type="entry name" value="MANNOSE, PHOSPHOLIPASE, LECTIN RECEPTOR RELATED"/>
    <property type="match status" value="1"/>
</dbReference>
<sequence>MWDDGTELTSSPWKRAQPFNRCMSARLTIDAILEPRPCDNKLPFFCQYKTGSCYFRIYNQASIVGHNKFSLTRTSLERCKDVCGHVTEFECWSFEYSTINKFCQLNDVNRWTASESFVYFDRSWDYYHKTCYTSTILSEDSEQTTYMAYRSSTMTTPTNTPTGGHEADLSLLEPRRYVLQNISLSWSEAEKYCEDKGGHLAKLDGPSNIPETGYQSIVNMDELFWIGLKRTENIGWRWYNNTDLEWSNFKYKPNEFDFIKACGAVSLSSGWWYNEVCDEKKRFLCQYPKESCEFIRTANASIMAYNEEIYDNVSADYCQKKCITAKFCFSFEYNTNSRACQISHENRWTVRQYYHTNSVNWNYFHRRCSFESITTIFVGSTSLSESSTAEDILTTINPTAENEKLFQEIKKDMKTMTDKIKKKQLKKSKTSAEDDRPSAKGVGIVAAIILISIFGSIVLMDISTLGVQCKQMSKRDARKNRRYISKNKSSFHSPNNNNRDHSERKDISCDPSAKLSINTEAASLDCVDISVISDKLNKQDEHGKCVSLHCTKVVNNDKLAATNDSNERHVCNLELSEVLPDSQNITNQIVSSNHVRTDSCTSDDKSKMTVNHISSRDLDIKIKTEDIVTKSSETSVMLNIDVPIMKTNAEQEITTCESNVLNTKANEIENSIVDPIENENKISTCL</sequence>
<dbReference type="InterPro" id="IPR016187">
    <property type="entry name" value="CTDL_fold"/>
</dbReference>
<feature type="region of interest" description="Disordered" evidence="2">
    <location>
        <begin position="417"/>
        <end position="437"/>
    </location>
</feature>
<feature type="domain" description="Apple" evidence="5">
    <location>
        <begin position="46"/>
        <end position="131"/>
    </location>
</feature>
<dbReference type="SUPFAM" id="SSF56436">
    <property type="entry name" value="C-type lectin-like"/>
    <property type="match status" value="2"/>
</dbReference>
<feature type="domain" description="Apple" evidence="5">
    <location>
        <begin position="292"/>
        <end position="368"/>
    </location>
</feature>
<dbReference type="Gene3D" id="3.10.100.10">
    <property type="entry name" value="Mannose-Binding Protein A, subunit A"/>
    <property type="match status" value="1"/>
</dbReference>
<keyword evidence="1" id="KW-1015">Disulfide bond</keyword>
<keyword evidence="3" id="KW-1133">Transmembrane helix</keyword>
<dbReference type="EMBL" id="CACVKT020009642">
    <property type="protein sequence ID" value="CAC5422555.1"/>
    <property type="molecule type" value="Genomic_DNA"/>
</dbReference>
<evidence type="ECO:0000256" key="3">
    <source>
        <dbReference type="SAM" id="Phobius"/>
    </source>
</evidence>
<organism evidence="6 7">
    <name type="scientific">Mytilus coruscus</name>
    <name type="common">Sea mussel</name>
    <dbReference type="NCBI Taxonomy" id="42192"/>
    <lineage>
        <taxon>Eukaryota</taxon>
        <taxon>Metazoa</taxon>
        <taxon>Spiralia</taxon>
        <taxon>Lophotrochozoa</taxon>
        <taxon>Mollusca</taxon>
        <taxon>Bivalvia</taxon>
        <taxon>Autobranchia</taxon>
        <taxon>Pteriomorphia</taxon>
        <taxon>Mytilida</taxon>
        <taxon>Mytiloidea</taxon>
        <taxon>Mytilidae</taxon>
        <taxon>Mytilinae</taxon>
        <taxon>Mytilus</taxon>
    </lineage>
</organism>
<dbReference type="InterPro" id="IPR003609">
    <property type="entry name" value="Pan_app"/>
</dbReference>
<proteinExistence type="predicted"/>
<feature type="region of interest" description="Disordered" evidence="2">
    <location>
        <begin position="476"/>
        <end position="507"/>
    </location>
</feature>
<dbReference type="InterPro" id="IPR050111">
    <property type="entry name" value="C-type_lectin/snaclec_domain"/>
</dbReference>
<evidence type="ECO:0000256" key="1">
    <source>
        <dbReference type="ARBA" id="ARBA00023157"/>
    </source>
</evidence>
<evidence type="ECO:0000259" key="4">
    <source>
        <dbReference type="PROSITE" id="PS50041"/>
    </source>
</evidence>
<dbReference type="PROSITE" id="PS00615">
    <property type="entry name" value="C_TYPE_LECTIN_1"/>
    <property type="match status" value="1"/>
</dbReference>
<feature type="transmembrane region" description="Helical" evidence="3">
    <location>
        <begin position="441"/>
        <end position="465"/>
    </location>
</feature>
<dbReference type="AlphaFoldDB" id="A0A6J8EST3"/>
<dbReference type="SMART" id="SM00034">
    <property type="entry name" value="CLECT"/>
    <property type="match status" value="1"/>
</dbReference>
<gene>
    <name evidence="6" type="ORF">MCOR_54598</name>
</gene>
<dbReference type="InterPro" id="IPR001304">
    <property type="entry name" value="C-type_lectin-like"/>
</dbReference>
<feature type="compositionally biased region" description="Basic residues" evidence="2">
    <location>
        <begin position="420"/>
        <end position="429"/>
    </location>
</feature>
<accession>A0A6J8EST3</accession>
<evidence type="ECO:0000259" key="5">
    <source>
        <dbReference type="PROSITE" id="PS50948"/>
    </source>
</evidence>
<dbReference type="SUPFAM" id="SSF57414">
    <property type="entry name" value="Hairpin loop containing domain-like"/>
    <property type="match status" value="2"/>
</dbReference>
<dbReference type="Proteomes" id="UP000507470">
    <property type="component" value="Unassembled WGS sequence"/>
</dbReference>
<dbReference type="OrthoDB" id="6139848at2759"/>
<dbReference type="InterPro" id="IPR018378">
    <property type="entry name" value="C-type_lectin_CS"/>
</dbReference>
<dbReference type="CDD" id="cd01099">
    <property type="entry name" value="PAN_AP_HGF"/>
    <property type="match status" value="1"/>
</dbReference>
<keyword evidence="7" id="KW-1185">Reference proteome</keyword>
<feature type="compositionally biased region" description="Basic residues" evidence="2">
    <location>
        <begin position="476"/>
        <end position="485"/>
    </location>
</feature>
<protein>
    <recommendedName>
        <fullName evidence="8">MRC</fullName>
    </recommendedName>
</protein>
<keyword evidence="3" id="KW-0812">Transmembrane</keyword>
<keyword evidence="3" id="KW-0472">Membrane</keyword>
<feature type="domain" description="C-type lectin" evidence="4">
    <location>
        <begin position="172"/>
        <end position="286"/>
    </location>
</feature>
<evidence type="ECO:0000313" key="6">
    <source>
        <dbReference type="EMBL" id="CAC5422555.1"/>
    </source>
</evidence>